<proteinExistence type="predicted"/>
<dbReference type="InterPro" id="IPR043741">
    <property type="entry name" value="DUF5686"/>
</dbReference>
<reference evidence="2" key="2">
    <citation type="submission" date="2021-04" db="EMBL/GenBank/DDBJ databases">
        <authorList>
            <person name="Gilroy R."/>
        </authorList>
    </citation>
    <scope>NUCLEOTIDE SEQUENCE</scope>
    <source>
        <strain evidence="2">ChiHecec2B26-12326</strain>
    </source>
</reference>
<feature type="signal peptide" evidence="1">
    <location>
        <begin position="1"/>
        <end position="21"/>
    </location>
</feature>
<comment type="caution">
    <text evidence="2">The sequence shown here is derived from an EMBL/GenBank/DDBJ whole genome shotgun (WGS) entry which is preliminary data.</text>
</comment>
<dbReference type="Proteomes" id="UP000823847">
    <property type="component" value="Unassembled WGS sequence"/>
</dbReference>
<protein>
    <submittedName>
        <fullName evidence="2">Uncharacterized protein</fullName>
    </submittedName>
</protein>
<evidence type="ECO:0000313" key="3">
    <source>
        <dbReference type="Proteomes" id="UP000823847"/>
    </source>
</evidence>
<reference evidence="2" key="1">
    <citation type="journal article" date="2021" name="PeerJ">
        <title>Extensive microbial diversity within the chicken gut microbiome revealed by metagenomics and culture.</title>
        <authorList>
            <person name="Gilroy R."/>
            <person name="Ravi A."/>
            <person name="Getino M."/>
            <person name="Pursley I."/>
            <person name="Horton D.L."/>
            <person name="Alikhan N.F."/>
            <person name="Baker D."/>
            <person name="Gharbi K."/>
            <person name="Hall N."/>
            <person name="Watson M."/>
            <person name="Adriaenssens E.M."/>
            <person name="Foster-Nyarko E."/>
            <person name="Jarju S."/>
            <person name="Secka A."/>
            <person name="Antonio M."/>
            <person name="Oren A."/>
            <person name="Chaudhuri R.R."/>
            <person name="La Ragione R."/>
            <person name="Hildebrand F."/>
            <person name="Pallen M.J."/>
        </authorList>
    </citation>
    <scope>NUCLEOTIDE SEQUENCE</scope>
    <source>
        <strain evidence="2">ChiHecec2B26-12326</strain>
    </source>
</reference>
<evidence type="ECO:0000313" key="2">
    <source>
        <dbReference type="EMBL" id="HIX87203.1"/>
    </source>
</evidence>
<feature type="chain" id="PRO_5038679692" evidence="1">
    <location>
        <begin position="22"/>
        <end position="737"/>
    </location>
</feature>
<evidence type="ECO:0000256" key="1">
    <source>
        <dbReference type="SAM" id="SignalP"/>
    </source>
</evidence>
<organism evidence="2 3">
    <name type="scientific">Candidatus Parabacteroides intestinigallinarum</name>
    <dbReference type="NCBI Taxonomy" id="2838722"/>
    <lineage>
        <taxon>Bacteria</taxon>
        <taxon>Pseudomonadati</taxon>
        <taxon>Bacteroidota</taxon>
        <taxon>Bacteroidia</taxon>
        <taxon>Bacteroidales</taxon>
        <taxon>Tannerellaceae</taxon>
        <taxon>Parabacteroides</taxon>
    </lineage>
</organism>
<name>A0A9D1XTE6_9BACT</name>
<sequence>MKKFRWILILILTAVHISAEARNADTHSDKILSIGEENRSTTQEQADSIMRLAIGKAAQYRHTISMYEAEIYIKGRTEILKQNILMRLAHHIFPVDWRNKDMLFEMVSQSRYNAPYDYIHNIQAVNGNSVPNESKRQEALAFLNLNVYSPTAYDDAIFLPIADNAFRFYSFNLDEILWLNGQRVFKIRFLPKQWSQKLVCGHLYIFDRSWGIHKIDMNGRYSFAEFNVVMEFGRDYRRFFLPEKADLFLRYKLLGNVVATSYHSSFSYKKVERMDEEEWKRKWKSLDLTSHTELPDTVPIVRDTAYWHAYRDIPLSREEELLYARREIKADTLPKDTIKNIRQYIHLTSHLTNSVNMDYKSTRIKYSGLLNPFQLGYSARNGITYKQQFRISKTFDRDKQLRLHPEIGFVFKRKQIFFKLRGDWEYLPQRRGALSIEVGNGNESYSSDITDQINEELRDSTFNFDDLNLEYFKHYYAEIRNSIELFNGFELITGLSYHRRVPSRRQTDIDPGDNVEQILNLDFNDFTPVIGIRYTPRQYYRMDGYRKEYLYSYYPTISVEYAKGIPGVWKSSGDYERIEADIHQSLPLGLCRHLNYHVSGGLFWRPKSIYFADFRYFTRRNFPDTWDDQIGGVFNLLAGEWFNASDKYVQAHVMYESPFVLFKFLRVNSTRKFLRVASRYILSERFYLSQLWTPVLPSYTEIGYGIGNHIFNIALFAGFDRWRYDGIGVKFAFELFQ</sequence>
<gene>
    <name evidence="2" type="ORF">H9848_11455</name>
</gene>
<keyword evidence="1" id="KW-0732">Signal</keyword>
<dbReference type="AlphaFoldDB" id="A0A9D1XTE6"/>
<accession>A0A9D1XTE6</accession>
<dbReference type="EMBL" id="DXEN01000083">
    <property type="protein sequence ID" value="HIX87203.1"/>
    <property type="molecule type" value="Genomic_DNA"/>
</dbReference>
<dbReference type="Pfam" id="PF18939">
    <property type="entry name" value="DUF5686"/>
    <property type="match status" value="1"/>
</dbReference>